<dbReference type="PRINTS" id="PR00337">
    <property type="entry name" value="LEUILEVALBP"/>
</dbReference>
<dbReference type="Proteomes" id="UP000543030">
    <property type="component" value="Unassembled WGS sequence"/>
</dbReference>
<dbReference type="Gene3D" id="3.40.50.2300">
    <property type="match status" value="2"/>
</dbReference>
<name>A0A840RA16_9NEIS</name>
<feature type="domain" description="Leucine-binding protein" evidence="6">
    <location>
        <begin position="29"/>
        <end position="362"/>
    </location>
</feature>
<dbReference type="PANTHER" id="PTHR47151:SF2">
    <property type="entry name" value="AMINO ACID BINDING PROTEIN"/>
    <property type="match status" value="1"/>
</dbReference>
<dbReference type="Pfam" id="PF13458">
    <property type="entry name" value="Peripla_BP_6"/>
    <property type="match status" value="1"/>
</dbReference>
<reference evidence="7 8" key="1">
    <citation type="submission" date="2020-08" db="EMBL/GenBank/DDBJ databases">
        <title>Genomic Encyclopedia of Type Strains, Phase IV (KMG-IV): sequencing the most valuable type-strain genomes for metagenomic binning, comparative biology and taxonomic classification.</title>
        <authorList>
            <person name="Goeker M."/>
        </authorList>
    </citation>
    <scope>NUCLEOTIDE SEQUENCE [LARGE SCALE GENOMIC DNA]</scope>
    <source>
        <strain evidence="7 8">DSM 18233</strain>
    </source>
</reference>
<sequence>MKVALKKSIVIAGLGLLGALAGPAWADYSVGIAGPMTGEYASAGAQIRAGAEMAVADINAKGGVLGQKIKLEVGDDACDPKQAVSVANAMVNKHIVFMHGHWCSSSTIPASDIYNDAQIPMATVSTNPKVTERGLKNIFRIMGRDDQQGGVGGGFLAEHFGSKKIAVVDDKSAYGKGLADEMAKGIQGKGVKPVLRESITAGEKDYSGLITKLKAAGVEVVAYGGYHTEVALILRQAQQAGLKLTILGGDTMSNSELVTAAGGDNANNVLFTFAPDSRLEPAAADVVKRFRDKKVEPDGYVLYAYAAMQLFQQAAEKAKSVKYADLDKALANGSFNTVVGTLSFDAKGDLKVPAFRVYQWKGNKYEYFK</sequence>
<dbReference type="CDD" id="cd06342">
    <property type="entry name" value="PBP1_ABC_LIVBP-like"/>
    <property type="match status" value="1"/>
</dbReference>
<dbReference type="RefSeq" id="WP_221303008.1">
    <property type="nucleotide sequence ID" value="NZ_JACHHN010000002.1"/>
</dbReference>
<dbReference type="PANTHER" id="PTHR47151">
    <property type="entry name" value="LEU/ILE/VAL-BINDING ABC TRANSPORTER SUBUNIT"/>
    <property type="match status" value="1"/>
</dbReference>
<feature type="signal peptide" evidence="5">
    <location>
        <begin position="1"/>
        <end position="26"/>
    </location>
</feature>
<gene>
    <name evidence="7" type="ORF">HNQ50_000951</name>
</gene>
<evidence type="ECO:0000313" key="7">
    <source>
        <dbReference type="EMBL" id="MBB5190229.1"/>
    </source>
</evidence>
<dbReference type="InterPro" id="IPR000709">
    <property type="entry name" value="Leu_Ile_Val-bd"/>
</dbReference>
<protein>
    <submittedName>
        <fullName evidence="7">Branched-chain amino acid transport system substrate-binding protein</fullName>
    </submittedName>
</protein>
<dbReference type="InterPro" id="IPR028081">
    <property type="entry name" value="Leu-bd"/>
</dbReference>
<keyword evidence="2" id="KW-0813">Transport</keyword>
<dbReference type="SUPFAM" id="SSF53822">
    <property type="entry name" value="Periplasmic binding protein-like I"/>
    <property type="match status" value="1"/>
</dbReference>
<dbReference type="GO" id="GO:0006865">
    <property type="term" value="P:amino acid transport"/>
    <property type="evidence" value="ECO:0007669"/>
    <property type="project" value="UniProtKB-KW"/>
</dbReference>
<proteinExistence type="inferred from homology"/>
<keyword evidence="8" id="KW-1185">Reference proteome</keyword>
<dbReference type="InterPro" id="IPR028082">
    <property type="entry name" value="Peripla_BP_I"/>
</dbReference>
<evidence type="ECO:0000256" key="4">
    <source>
        <dbReference type="ARBA" id="ARBA00022970"/>
    </source>
</evidence>
<accession>A0A840RA16</accession>
<keyword evidence="4" id="KW-0029">Amino-acid transport</keyword>
<evidence type="ECO:0000256" key="2">
    <source>
        <dbReference type="ARBA" id="ARBA00022448"/>
    </source>
</evidence>
<evidence type="ECO:0000313" key="8">
    <source>
        <dbReference type="Proteomes" id="UP000543030"/>
    </source>
</evidence>
<dbReference type="AlphaFoldDB" id="A0A840RA16"/>
<evidence type="ECO:0000256" key="1">
    <source>
        <dbReference type="ARBA" id="ARBA00010062"/>
    </source>
</evidence>
<organism evidence="7 8">
    <name type="scientific">Silvimonas terrae</name>
    <dbReference type="NCBI Taxonomy" id="300266"/>
    <lineage>
        <taxon>Bacteria</taxon>
        <taxon>Pseudomonadati</taxon>
        <taxon>Pseudomonadota</taxon>
        <taxon>Betaproteobacteria</taxon>
        <taxon>Neisseriales</taxon>
        <taxon>Chitinibacteraceae</taxon>
        <taxon>Silvimonas</taxon>
    </lineage>
</organism>
<evidence type="ECO:0000259" key="6">
    <source>
        <dbReference type="Pfam" id="PF13458"/>
    </source>
</evidence>
<comment type="caution">
    <text evidence="7">The sequence shown here is derived from an EMBL/GenBank/DDBJ whole genome shotgun (WGS) entry which is preliminary data.</text>
</comment>
<comment type="similarity">
    <text evidence="1">Belongs to the leucine-binding protein family.</text>
</comment>
<dbReference type="EMBL" id="JACHHN010000002">
    <property type="protein sequence ID" value="MBB5190229.1"/>
    <property type="molecule type" value="Genomic_DNA"/>
</dbReference>
<keyword evidence="3 5" id="KW-0732">Signal</keyword>
<evidence type="ECO:0000256" key="5">
    <source>
        <dbReference type="SAM" id="SignalP"/>
    </source>
</evidence>
<feature type="chain" id="PRO_5032423039" evidence="5">
    <location>
        <begin position="27"/>
        <end position="369"/>
    </location>
</feature>
<evidence type="ECO:0000256" key="3">
    <source>
        <dbReference type="ARBA" id="ARBA00022729"/>
    </source>
</evidence>